<accession>A0A3R9F1V5</accession>
<dbReference type="Proteomes" id="UP000267081">
    <property type="component" value="Unassembled WGS sequence"/>
</dbReference>
<protein>
    <recommendedName>
        <fullName evidence="4">Surface-anchored protein</fullName>
    </recommendedName>
</protein>
<sequence>MRLKTRSLTAAAVAAALSLVTALPAGAATTVLTAGHVDVLDVDYASGDLTVQLLDGTASPSVRRAPSTVELDVLAAAKTTVPDNSAYSFLGAPGSTVWILPQTQNANLLWAGWNSTDVPTGTFQGNTLTTSLISVSGGNLSVYTQSLGTPTVLFNSGDGLPDAKPLAAGAHTHANWAFSAAGTYTVTFRVSGTLAATGATISTDATYTFKVLP</sequence>
<dbReference type="NCBIfam" id="TIGR03769">
    <property type="entry name" value="P_ac_wall_RPT"/>
    <property type="match status" value="1"/>
</dbReference>
<comment type="caution">
    <text evidence="2">The sequence shown here is derived from an EMBL/GenBank/DDBJ whole genome shotgun (WGS) entry which is preliminary data.</text>
</comment>
<evidence type="ECO:0000313" key="3">
    <source>
        <dbReference type="Proteomes" id="UP000267081"/>
    </source>
</evidence>
<proteinExistence type="predicted"/>
<dbReference type="NCBIfam" id="NF038134">
    <property type="entry name" value="choice_anch_M"/>
    <property type="match status" value="1"/>
</dbReference>
<dbReference type="AlphaFoldDB" id="A0A3R9F1V5"/>
<dbReference type="InterPro" id="IPR022435">
    <property type="entry name" value="Surface-anchored_actinobac"/>
</dbReference>
<evidence type="ECO:0000313" key="2">
    <source>
        <dbReference type="EMBL" id="RSD11736.1"/>
    </source>
</evidence>
<reference evidence="2 3" key="1">
    <citation type="submission" date="2018-12" db="EMBL/GenBank/DDBJ databases">
        <title>Amycolatopsis eburnea sp. nov. actinomycete associate with arbuscular mycorrhiza fungal spore.</title>
        <authorList>
            <person name="Lumyong S."/>
            <person name="Chaiya L."/>
        </authorList>
    </citation>
    <scope>NUCLEOTIDE SEQUENCE [LARGE SCALE GENOMIC DNA]</scope>
    <source>
        <strain evidence="2 3">GLM-1</strain>
    </source>
</reference>
<name>A0A3R9F1V5_9PSEU</name>
<feature type="chain" id="PRO_5018633584" description="Surface-anchored protein" evidence="1">
    <location>
        <begin position="28"/>
        <end position="213"/>
    </location>
</feature>
<dbReference type="RefSeq" id="WP_125313961.1">
    <property type="nucleotide sequence ID" value="NZ_RSEC01000059.1"/>
</dbReference>
<organism evidence="2 3">
    <name type="scientific">Amycolatopsis eburnea</name>
    <dbReference type="NCBI Taxonomy" id="2267691"/>
    <lineage>
        <taxon>Bacteria</taxon>
        <taxon>Bacillati</taxon>
        <taxon>Actinomycetota</taxon>
        <taxon>Actinomycetes</taxon>
        <taxon>Pseudonocardiales</taxon>
        <taxon>Pseudonocardiaceae</taxon>
        <taxon>Amycolatopsis</taxon>
    </lineage>
</organism>
<evidence type="ECO:0008006" key="4">
    <source>
        <dbReference type="Google" id="ProtNLM"/>
    </source>
</evidence>
<dbReference type="OrthoDB" id="4424311at2"/>
<keyword evidence="1" id="KW-0732">Signal</keyword>
<keyword evidence="3" id="KW-1185">Reference proteome</keyword>
<feature type="signal peptide" evidence="1">
    <location>
        <begin position="1"/>
        <end position="27"/>
    </location>
</feature>
<gene>
    <name evidence="2" type="ORF">EIY87_33760</name>
</gene>
<evidence type="ECO:0000256" key="1">
    <source>
        <dbReference type="SAM" id="SignalP"/>
    </source>
</evidence>
<dbReference type="EMBL" id="RSEC01000059">
    <property type="protein sequence ID" value="RSD11736.1"/>
    <property type="molecule type" value="Genomic_DNA"/>
</dbReference>